<feature type="region of interest" description="Disordered" evidence="1">
    <location>
        <begin position="1"/>
        <end position="28"/>
    </location>
</feature>
<dbReference type="GO" id="GO:0030170">
    <property type="term" value="F:pyridoxal phosphate binding"/>
    <property type="evidence" value="ECO:0007669"/>
    <property type="project" value="InterPro"/>
</dbReference>
<dbReference type="GO" id="GO:0047536">
    <property type="term" value="F:2-aminoadipate transaminase activity"/>
    <property type="evidence" value="ECO:0007669"/>
    <property type="project" value="TreeGrafter"/>
</dbReference>
<keyword evidence="3" id="KW-0808">Transferase</keyword>
<evidence type="ECO:0000313" key="4">
    <source>
        <dbReference type="Proteomes" id="UP000030104"/>
    </source>
</evidence>
<name>A0A0A2L6L0_PENIT</name>
<dbReference type="SUPFAM" id="SSF53383">
    <property type="entry name" value="PLP-dependent transferases"/>
    <property type="match status" value="1"/>
</dbReference>
<dbReference type="Pfam" id="PF00155">
    <property type="entry name" value="Aminotran_1_2"/>
    <property type="match status" value="1"/>
</dbReference>
<feature type="domain" description="Aminotransferase class I/classII large" evidence="2">
    <location>
        <begin position="62"/>
        <end position="470"/>
    </location>
</feature>
<evidence type="ECO:0000313" key="3">
    <source>
        <dbReference type="EMBL" id="KGO75614.1"/>
    </source>
</evidence>
<dbReference type="PANTHER" id="PTHR42858:SF1">
    <property type="entry name" value="LD15494P"/>
    <property type="match status" value="1"/>
</dbReference>
<dbReference type="CDD" id="cd00609">
    <property type="entry name" value="AAT_like"/>
    <property type="match status" value="1"/>
</dbReference>
<dbReference type="PANTHER" id="PTHR42858">
    <property type="entry name" value="AMINOTRANSFERASE"/>
    <property type="match status" value="1"/>
</dbReference>
<sequence>MQRPSTSLPAGPTPRSSPTLTVSPDQPIDLSTGWPNPALLPALDLRHSATTVLSNPSIANPALLYGPDEGYKPLRTHIAAWLSDFYQPREPVSTQRICITGGASQNLACVLQTFTDPVYTRNVWMVAPTYHLAARIMDDAGFAGRLRGVPEDDEGVDIALLESGLRAAEEIALRDGNTEPSPCHATVPSFIESRTDLAPLSLQKVKPPRPWRKIYKHVIYAVPTFANPSGKIMSLRRREALVRLARKYDALVVTDDVYDFLLWSTKPGGEDDFGSRACAPRIVDVDRYLDGGPQDEWGHALSNGSFSKLIGPGARTGWAEASVKVAYGLSQTGSSRSGGAPSHLCAAIIDQMFPTGVVQNQIRNVLQPKYAERYHTLLSAIHEHLVPLGVTLSTPAAAAGGYFVWIGIPAPLIAADVVQLAQSEEKLRLSPGHVFQVPGDPQVIDKGFADHLRLCFAWEEPRHLTEGMRRLARVLQRMTRTQV</sequence>
<evidence type="ECO:0000259" key="2">
    <source>
        <dbReference type="Pfam" id="PF00155"/>
    </source>
</evidence>
<gene>
    <name evidence="3" type="ORF">PITC_050440</name>
</gene>
<organism evidence="3 4">
    <name type="scientific">Penicillium italicum</name>
    <name type="common">Blue mold</name>
    <dbReference type="NCBI Taxonomy" id="40296"/>
    <lineage>
        <taxon>Eukaryota</taxon>
        <taxon>Fungi</taxon>
        <taxon>Dikarya</taxon>
        <taxon>Ascomycota</taxon>
        <taxon>Pezizomycotina</taxon>
        <taxon>Eurotiomycetes</taxon>
        <taxon>Eurotiomycetidae</taxon>
        <taxon>Eurotiales</taxon>
        <taxon>Aspergillaceae</taxon>
        <taxon>Penicillium</taxon>
    </lineage>
</organism>
<dbReference type="Gene3D" id="3.40.640.10">
    <property type="entry name" value="Type I PLP-dependent aspartate aminotransferase-like (Major domain)"/>
    <property type="match status" value="1"/>
</dbReference>
<dbReference type="Gene3D" id="3.90.1150.10">
    <property type="entry name" value="Aspartate Aminotransferase, domain 1"/>
    <property type="match status" value="1"/>
</dbReference>
<proteinExistence type="predicted"/>
<evidence type="ECO:0000256" key="1">
    <source>
        <dbReference type="SAM" id="MobiDB-lite"/>
    </source>
</evidence>
<accession>A0A0A2L6L0</accession>
<feature type="compositionally biased region" description="Polar residues" evidence="1">
    <location>
        <begin position="1"/>
        <end position="24"/>
    </location>
</feature>
<dbReference type="AlphaFoldDB" id="A0A0A2L6L0"/>
<dbReference type="EMBL" id="JQGA01000454">
    <property type="protein sequence ID" value="KGO75614.1"/>
    <property type="molecule type" value="Genomic_DNA"/>
</dbReference>
<dbReference type="STRING" id="40296.A0A0A2L6L0"/>
<protein>
    <submittedName>
        <fullName evidence="3">Pyridoxal phosphate-dependent transferase, major region, subdomain 2</fullName>
    </submittedName>
</protein>
<dbReference type="OMA" id="MIALDSM"/>
<keyword evidence="4" id="KW-1185">Reference proteome</keyword>
<dbReference type="InterPro" id="IPR015421">
    <property type="entry name" value="PyrdxlP-dep_Trfase_major"/>
</dbReference>
<dbReference type="InterPro" id="IPR015424">
    <property type="entry name" value="PyrdxlP-dep_Trfase"/>
</dbReference>
<dbReference type="Proteomes" id="UP000030104">
    <property type="component" value="Unassembled WGS sequence"/>
</dbReference>
<dbReference type="InterPro" id="IPR015422">
    <property type="entry name" value="PyrdxlP-dep_Trfase_small"/>
</dbReference>
<comment type="caution">
    <text evidence="3">The sequence shown here is derived from an EMBL/GenBank/DDBJ whole genome shotgun (WGS) entry which is preliminary data.</text>
</comment>
<reference evidence="3 4" key="1">
    <citation type="journal article" date="2015" name="Mol. Plant Microbe Interact.">
        <title>Genome, transcriptome, and functional analyses of Penicillium expansum provide new insights into secondary metabolism and pathogenicity.</title>
        <authorList>
            <person name="Ballester A.R."/>
            <person name="Marcet-Houben M."/>
            <person name="Levin E."/>
            <person name="Sela N."/>
            <person name="Selma-Lazaro C."/>
            <person name="Carmona L."/>
            <person name="Wisniewski M."/>
            <person name="Droby S."/>
            <person name="Gonzalez-Candelas L."/>
            <person name="Gabaldon T."/>
        </authorList>
    </citation>
    <scope>NUCLEOTIDE SEQUENCE [LARGE SCALE GENOMIC DNA]</scope>
    <source>
        <strain evidence="3 4">PHI-1</strain>
    </source>
</reference>
<dbReference type="HOGENOM" id="CLU_017584_0_6_1"/>
<dbReference type="OrthoDB" id="7042322at2759"/>
<dbReference type="InterPro" id="IPR004839">
    <property type="entry name" value="Aminotransferase_I/II_large"/>
</dbReference>